<dbReference type="InterPro" id="IPR008063">
    <property type="entry name" value="Fas_rcpt"/>
</dbReference>
<feature type="non-terminal residue" evidence="11">
    <location>
        <position position="1"/>
    </location>
</feature>
<dbReference type="GO" id="GO:0036462">
    <property type="term" value="P:TRAIL-activated apoptotic signaling pathway"/>
    <property type="evidence" value="ECO:0007669"/>
    <property type="project" value="TreeGrafter"/>
</dbReference>
<dbReference type="FunFam" id="2.10.50.10:FF:000004">
    <property type="entry name" value="Tumor necrosis factor receptor superfamily member 6"/>
    <property type="match status" value="1"/>
</dbReference>
<evidence type="ECO:0000256" key="1">
    <source>
        <dbReference type="ARBA" id="ARBA00004370"/>
    </source>
</evidence>
<evidence type="ECO:0000313" key="11">
    <source>
        <dbReference type="EMBL" id="NWX32602.1"/>
    </source>
</evidence>
<evidence type="ECO:0000256" key="3">
    <source>
        <dbReference type="ARBA" id="ARBA00022729"/>
    </source>
</evidence>
<gene>
    <name evidence="11" type="primary">Tnfrsf10c</name>
    <name evidence="11" type="ORF">NOTCIN_R11808</name>
</gene>
<dbReference type="GO" id="GO:0009986">
    <property type="term" value="C:cell surface"/>
    <property type="evidence" value="ECO:0007669"/>
    <property type="project" value="TreeGrafter"/>
</dbReference>
<evidence type="ECO:0000259" key="10">
    <source>
        <dbReference type="PROSITE" id="PS50050"/>
    </source>
</evidence>
<dbReference type="AlphaFoldDB" id="A0A7K6VC09"/>
<keyword evidence="7" id="KW-0675">Receptor</keyword>
<dbReference type="InterPro" id="IPR052491">
    <property type="entry name" value="TNFRSF10"/>
</dbReference>
<dbReference type="GO" id="GO:0006955">
    <property type="term" value="P:immune response"/>
    <property type="evidence" value="ECO:0007669"/>
    <property type="project" value="InterPro"/>
</dbReference>
<keyword evidence="5" id="KW-0472">Membrane</keyword>
<evidence type="ECO:0000256" key="7">
    <source>
        <dbReference type="ARBA" id="ARBA00023170"/>
    </source>
</evidence>
<feature type="non-terminal residue" evidence="11">
    <location>
        <position position="83"/>
    </location>
</feature>
<evidence type="ECO:0000256" key="4">
    <source>
        <dbReference type="ARBA" id="ARBA00022737"/>
    </source>
</evidence>
<accession>A0A7K6VC09</accession>
<feature type="domain" description="TNFR-Cys" evidence="10">
    <location>
        <begin position="21"/>
        <end position="62"/>
    </location>
</feature>
<feature type="repeat" description="TNFR-Cys" evidence="9">
    <location>
        <begin position="21"/>
        <end position="62"/>
    </location>
</feature>
<dbReference type="GO" id="GO:0005886">
    <property type="term" value="C:plasma membrane"/>
    <property type="evidence" value="ECO:0007669"/>
    <property type="project" value="TreeGrafter"/>
</dbReference>
<dbReference type="SUPFAM" id="SSF57586">
    <property type="entry name" value="TNF receptor-like"/>
    <property type="match status" value="2"/>
</dbReference>
<dbReference type="PANTHER" id="PTHR46330">
    <property type="entry name" value="TUMOR NECROSIS FACTOR RECEPTOR SUPERFAMILY MEMBER 10B"/>
    <property type="match status" value="1"/>
</dbReference>
<dbReference type="PRINTS" id="PR01680">
    <property type="entry name" value="TNFACTORR6"/>
</dbReference>
<dbReference type="Pfam" id="PF00020">
    <property type="entry name" value="TNFR_c6"/>
    <property type="match status" value="1"/>
</dbReference>
<evidence type="ECO:0000256" key="2">
    <source>
        <dbReference type="ARBA" id="ARBA00022703"/>
    </source>
</evidence>
<evidence type="ECO:0000256" key="8">
    <source>
        <dbReference type="ARBA" id="ARBA00023180"/>
    </source>
</evidence>
<evidence type="ECO:0000256" key="9">
    <source>
        <dbReference type="PROSITE-ProRule" id="PRU00206"/>
    </source>
</evidence>
<comment type="caution">
    <text evidence="9">Lacks conserved residue(s) required for the propagation of feature annotation.</text>
</comment>
<evidence type="ECO:0000256" key="6">
    <source>
        <dbReference type="ARBA" id="ARBA00023157"/>
    </source>
</evidence>
<dbReference type="Proteomes" id="UP000579558">
    <property type="component" value="Unassembled WGS sequence"/>
</dbReference>
<dbReference type="EMBL" id="VZRX01013571">
    <property type="protein sequence ID" value="NWX32602.1"/>
    <property type="molecule type" value="Genomic_DNA"/>
</dbReference>
<dbReference type="GO" id="GO:0004888">
    <property type="term" value="F:transmembrane signaling receptor activity"/>
    <property type="evidence" value="ECO:0007669"/>
    <property type="project" value="InterPro"/>
</dbReference>
<keyword evidence="8" id="KW-0325">Glycoprotein</keyword>
<dbReference type="GO" id="GO:0043065">
    <property type="term" value="P:positive regulation of apoptotic process"/>
    <property type="evidence" value="ECO:0007669"/>
    <property type="project" value="TreeGrafter"/>
</dbReference>
<sequence>STGTFVADHCSASHLRGRCNPCKEGRDFTAHKNGLEGCLPCRQCKEGQITMRPCTLTQNAECQCKQGYFCADEGCETCQRHSQ</sequence>
<dbReference type="Gene3D" id="2.10.50.10">
    <property type="entry name" value="Tumor Necrosis Factor Receptor, subunit A, domain 2"/>
    <property type="match status" value="2"/>
</dbReference>
<name>A0A7K6VC09_9PASS</name>
<keyword evidence="3" id="KW-0732">Signal</keyword>
<comment type="subcellular location">
    <subcellularLocation>
        <location evidence="1">Membrane</location>
    </subcellularLocation>
</comment>
<keyword evidence="2" id="KW-0053">Apoptosis</keyword>
<evidence type="ECO:0000313" key="12">
    <source>
        <dbReference type="Proteomes" id="UP000579558"/>
    </source>
</evidence>
<keyword evidence="12" id="KW-1185">Reference proteome</keyword>
<feature type="disulfide bond" evidence="9">
    <location>
        <begin position="44"/>
        <end position="62"/>
    </location>
</feature>
<evidence type="ECO:0000256" key="5">
    <source>
        <dbReference type="ARBA" id="ARBA00023136"/>
    </source>
</evidence>
<dbReference type="SMART" id="SM00208">
    <property type="entry name" value="TNFR"/>
    <property type="match status" value="1"/>
</dbReference>
<protein>
    <submittedName>
        <fullName evidence="11">TR10C factor</fullName>
    </submittedName>
</protein>
<keyword evidence="4" id="KW-0677">Repeat</keyword>
<dbReference type="OrthoDB" id="8848202at2759"/>
<dbReference type="PANTHER" id="PTHR46330:SF16">
    <property type="entry name" value="TUMOR NECROSIS FACTOR RECEPTOR SUPERFAMILY MEMBER 22"/>
    <property type="match status" value="1"/>
</dbReference>
<dbReference type="PROSITE" id="PS50050">
    <property type="entry name" value="TNFR_NGFR_2"/>
    <property type="match status" value="1"/>
</dbReference>
<comment type="caution">
    <text evidence="11">The sequence shown here is derived from an EMBL/GenBank/DDBJ whole genome shotgun (WGS) entry which is preliminary data.</text>
</comment>
<organism evidence="11 12">
    <name type="scientific">Notiomystis cincta</name>
    <dbReference type="NCBI Taxonomy" id="366454"/>
    <lineage>
        <taxon>Eukaryota</taxon>
        <taxon>Metazoa</taxon>
        <taxon>Chordata</taxon>
        <taxon>Craniata</taxon>
        <taxon>Vertebrata</taxon>
        <taxon>Euteleostomi</taxon>
        <taxon>Archelosauria</taxon>
        <taxon>Archosauria</taxon>
        <taxon>Dinosauria</taxon>
        <taxon>Saurischia</taxon>
        <taxon>Theropoda</taxon>
        <taxon>Coelurosauria</taxon>
        <taxon>Aves</taxon>
        <taxon>Neognathae</taxon>
        <taxon>Neoaves</taxon>
        <taxon>Telluraves</taxon>
        <taxon>Australaves</taxon>
        <taxon>Passeriformes</taxon>
        <taxon>Notiomystidae</taxon>
        <taxon>Notiomystis</taxon>
    </lineage>
</organism>
<proteinExistence type="predicted"/>
<reference evidence="11 12" key="1">
    <citation type="submission" date="2019-09" db="EMBL/GenBank/DDBJ databases">
        <title>Bird 10,000 Genomes (B10K) Project - Family phase.</title>
        <authorList>
            <person name="Zhang G."/>
        </authorList>
    </citation>
    <scope>NUCLEOTIDE SEQUENCE [LARGE SCALE GENOMIC DNA]</scope>
    <source>
        <strain evidence="11">B10K-DU-029-75</strain>
    </source>
</reference>
<dbReference type="InterPro" id="IPR001368">
    <property type="entry name" value="TNFR/NGFR_Cys_rich_reg"/>
</dbReference>
<feature type="disulfide bond" evidence="9">
    <location>
        <begin position="41"/>
        <end position="54"/>
    </location>
</feature>
<keyword evidence="6 9" id="KW-1015">Disulfide bond</keyword>